<evidence type="ECO:0000313" key="2">
    <source>
        <dbReference type="EMBL" id="OKL46702.1"/>
    </source>
</evidence>
<organism evidence="2 3">
    <name type="scientific">Boudabousia marimammalium</name>
    <dbReference type="NCBI Taxonomy" id="156892"/>
    <lineage>
        <taxon>Bacteria</taxon>
        <taxon>Bacillati</taxon>
        <taxon>Actinomycetota</taxon>
        <taxon>Actinomycetes</taxon>
        <taxon>Actinomycetales</taxon>
        <taxon>Actinomycetaceae</taxon>
        <taxon>Boudabousia</taxon>
    </lineage>
</organism>
<feature type="signal peptide" evidence="1">
    <location>
        <begin position="1"/>
        <end position="21"/>
    </location>
</feature>
<dbReference type="OrthoDB" id="3254867at2"/>
<evidence type="ECO:0000313" key="3">
    <source>
        <dbReference type="Proteomes" id="UP000186465"/>
    </source>
</evidence>
<reference evidence="3" key="1">
    <citation type="submission" date="2016-11" db="EMBL/GenBank/DDBJ databases">
        <title>Actinomyces gypaetusis sp. nov. isolated from Gypaetus barbatus in Qinghai Tibet Plateau China.</title>
        <authorList>
            <person name="Meng X."/>
        </authorList>
    </citation>
    <scope>NUCLEOTIDE SEQUENCE [LARGE SCALE GENOMIC DNA]</scope>
    <source>
        <strain evidence="3">DSM 15383</strain>
    </source>
</reference>
<comment type="caution">
    <text evidence="2">The sequence shown here is derived from an EMBL/GenBank/DDBJ whole genome shotgun (WGS) entry which is preliminary data.</text>
</comment>
<accession>A0A1Q5PKG3</accession>
<dbReference type="EMBL" id="MPDM01000008">
    <property type="protein sequence ID" value="OKL46702.1"/>
    <property type="molecule type" value="Genomic_DNA"/>
</dbReference>
<keyword evidence="3" id="KW-1185">Reference proteome</keyword>
<protein>
    <recommendedName>
        <fullName evidence="4">Lipoprotein</fullName>
    </recommendedName>
</protein>
<evidence type="ECO:0008006" key="4">
    <source>
        <dbReference type="Google" id="ProtNLM"/>
    </source>
</evidence>
<proteinExistence type="predicted"/>
<keyword evidence="1" id="KW-0732">Signal</keyword>
<dbReference type="PROSITE" id="PS51257">
    <property type="entry name" value="PROKAR_LIPOPROTEIN"/>
    <property type="match status" value="1"/>
</dbReference>
<feature type="chain" id="PRO_5039047327" description="Lipoprotein" evidence="1">
    <location>
        <begin position="22"/>
        <end position="234"/>
    </location>
</feature>
<gene>
    <name evidence="2" type="ORF">BM477_07045</name>
</gene>
<dbReference type="STRING" id="156892.BM477_07045"/>
<dbReference type="Proteomes" id="UP000186465">
    <property type="component" value="Unassembled WGS sequence"/>
</dbReference>
<evidence type="ECO:0000256" key="1">
    <source>
        <dbReference type="SAM" id="SignalP"/>
    </source>
</evidence>
<dbReference type="RefSeq" id="WP_075361989.1">
    <property type="nucleotide sequence ID" value="NZ_MPDM01000008.1"/>
</dbReference>
<dbReference type="AlphaFoldDB" id="A0A1Q5PKG3"/>
<name>A0A1Q5PKG3_9ACTO</name>
<sequence length="234" mass="24463">MREKRLLGRKIVTLLPILALAGMGLTACTADGPAAPTPETTAEKVMTVEAVPTVSTPEVTVEATPEAASKKQAVKQLKTPQGFDLPAGAYPQAGGPIPKDATEITSVHTGDGAQVATWKTPSGNIGCDLGQFDGEAVAGCGILQVKTAPKVQGPDGPDSPANWVEFSDPAGAYFEVLSDVAFFMVPEPEAQVVPYGQSVFFMDYACVSEKSGVTCWNVKSGHGTFMSREGLEIF</sequence>